<dbReference type="PANTHER" id="PTHR30081">
    <property type="entry name" value="PROTEIN-EXPORT MEMBRANE PROTEIN SEC"/>
    <property type="match status" value="1"/>
</dbReference>
<dbReference type="InterPro" id="IPR048634">
    <property type="entry name" value="SecD_SecF_C"/>
</dbReference>
<evidence type="ECO:0000256" key="10">
    <source>
        <dbReference type="SAM" id="Phobius"/>
    </source>
</evidence>
<dbReference type="Gene3D" id="1.20.1640.10">
    <property type="entry name" value="Multidrug efflux transporter AcrB transmembrane domain"/>
    <property type="match status" value="2"/>
</dbReference>
<evidence type="ECO:0000256" key="1">
    <source>
        <dbReference type="ARBA" id="ARBA00004651"/>
    </source>
</evidence>
<feature type="transmembrane region" description="Helical" evidence="10">
    <location>
        <begin position="189"/>
        <end position="207"/>
    </location>
</feature>
<dbReference type="GO" id="GO:0015450">
    <property type="term" value="F:protein-transporting ATPase activity"/>
    <property type="evidence" value="ECO:0007669"/>
    <property type="project" value="InterPro"/>
</dbReference>
<keyword evidence="3" id="KW-0813">Transport</keyword>
<accession>A0A5J6MPH2</accession>
<evidence type="ECO:0000256" key="7">
    <source>
        <dbReference type="ARBA" id="ARBA00022989"/>
    </source>
</evidence>
<evidence type="ECO:0000256" key="4">
    <source>
        <dbReference type="ARBA" id="ARBA00022475"/>
    </source>
</evidence>
<feature type="transmembrane region" description="Helical" evidence="10">
    <location>
        <begin position="161"/>
        <end position="183"/>
    </location>
</feature>
<evidence type="ECO:0000256" key="8">
    <source>
        <dbReference type="ARBA" id="ARBA00023010"/>
    </source>
</evidence>
<evidence type="ECO:0000256" key="3">
    <source>
        <dbReference type="ARBA" id="ARBA00022448"/>
    </source>
</evidence>
<reference evidence="13 14" key="1">
    <citation type="submission" date="2019-08" db="EMBL/GenBank/DDBJ databases">
        <title>Hyperibacter terrae gen. nov., sp. nov. and Hyperibacter viscosus sp. nov., two new members in the family Rhodospirillaceae isolated from the rhizosphere of Hypericum perforatum.</title>
        <authorList>
            <person name="Noviana Z."/>
        </authorList>
    </citation>
    <scope>NUCLEOTIDE SEQUENCE [LARGE SCALE GENOMIC DNA]</scope>
    <source>
        <strain evidence="13 14">R5913</strain>
    </source>
</reference>
<dbReference type="Pfam" id="PF21760">
    <property type="entry name" value="SecD_1st"/>
    <property type="match status" value="1"/>
</dbReference>
<dbReference type="OrthoDB" id="9774769at2"/>
<keyword evidence="5 10" id="KW-0812">Transmembrane</keyword>
<feature type="transmembrane region" description="Helical" evidence="10">
    <location>
        <begin position="566"/>
        <end position="586"/>
    </location>
</feature>
<evidence type="ECO:0000256" key="5">
    <source>
        <dbReference type="ARBA" id="ARBA00022692"/>
    </source>
</evidence>
<evidence type="ECO:0000259" key="11">
    <source>
        <dbReference type="Pfam" id="PF02355"/>
    </source>
</evidence>
<dbReference type="KEGG" id="htq:FRZ44_45860"/>
<keyword evidence="14" id="KW-1185">Reference proteome</keyword>
<feature type="transmembrane region" description="Helical" evidence="10">
    <location>
        <begin position="260"/>
        <end position="283"/>
    </location>
</feature>
<feature type="domain" description="Protein export membrane protein SecD/SecF C-terminal" evidence="11">
    <location>
        <begin position="419"/>
        <end position="594"/>
    </location>
</feature>
<sequence length="618" mass="65283">MTRSRALLVLVIVLLSAIMAATSPYLIAHTKIGLEFRGGYELTFTADPLAPASAVTPEALTKTAEILSERANATGVSEPQVNILGQNQIRLILAGVSQGDPVLAALRDPAGLPVKLTQTYSETVGGVLGASDLAATLRAAGLAAAILLVFLVLVYRLPGLLAGFGLAVFVWTLLVAFNLLGAILSLSAIVAYVLGIGIAAGTSIIQYERIRDELGSAVGLQQALREAGRRSLRTVLDANATVFICAAILLVVGIGPIRGFALTTMLGVALSLMVNVFLARWLLQLAYGDSDNPDAIFGRPILARRSGDGARFRFDFIRWGRPIAVAAVIFITVGLVVAVRGPLNYDIEFKSGTALDIQIDKPITQSDATDLMFSAGVAPATVAIGGAGNNMIAARFDDVLTTADVDSIIGRYKETYGENVTFAENTADPAVARHLAVQSAEVILLALAGTFLFILLRFGWRYAVASLATVFTSVLFVMACFALFYQEIDITFIAALLTVIGYSLNEAVVVFDRIRENFAEAPPGGSPRTIVNRSVGQVLRRSLFTVFTVIAGAVCLYQYGAEPLQMFALAIGLGLACGSVASLFIAPNLLLLLQPMATSLADVGTVAESPILRQGRSS</sequence>
<keyword evidence="4" id="KW-1003">Cell membrane</keyword>
<evidence type="ECO:0000256" key="2">
    <source>
        <dbReference type="ARBA" id="ARBA00015792"/>
    </source>
</evidence>
<dbReference type="SUPFAM" id="SSF82866">
    <property type="entry name" value="Multidrug efflux transporter AcrB transmembrane domain"/>
    <property type="match status" value="2"/>
</dbReference>
<feature type="transmembrane region" description="Helical" evidence="10">
    <location>
        <begin position="490"/>
        <end position="511"/>
    </location>
</feature>
<dbReference type="Proteomes" id="UP000326202">
    <property type="component" value="Chromosome"/>
</dbReference>
<feature type="transmembrane region" description="Helical" evidence="10">
    <location>
        <begin position="463"/>
        <end position="484"/>
    </location>
</feature>
<feature type="domain" description="Protein translocase subunit SecDF P1" evidence="12">
    <location>
        <begin position="61"/>
        <end position="116"/>
    </location>
</feature>
<dbReference type="GO" id="GO:0006886">
    <property type="term" value="P:intracellular protein transport"/>
    <property type="evidence" value="ECO:0007669"/>
    <property type="project" value="InterPro"/>
</dbReference>
<evidence type="ECO:0000259" key="12">
    <source>
        <dbReference type="Pfam" id="PF21760"/>
    </source>
</evidence>
<proteinExistence type="predicted"/>
<dbReference type="Gene3D" id="3.30.70.3400">
    <property type="match status" value="1"/>
</dbReference>
<name>A0A5J6MPH2_9PROT</name>
<dbReference type="GO" id="GO:0005886">
    <property type="term" value="C:plasma membrane"/>
    <property type="evidence" value="ECO:0007669"/>
    <property type="project" value="UniProtKB-SubCell"/>
</dbReference>
<feature type="transmembrane region" description="Helical" evidence="10">
    <location>
        <begin position="135"/>
        <end position="154"/>
    </location>
</feature>
<keyword evidence="6" id="KW-0653">Protein transport</keyword>
<dbReference type="PANTHER" id="PTHR30081:SF8">
    <property type="entry name" value="PROTEIN TRANSLOCASE SUBUNIT SECF"/>
    <property type="match status" value="1"/>
</dbReference>
<feature type="transmembrane region" description="Helical" evidence="10">
    <location>
        <begin position="235"/>
        <end position="254"/>
    </location>
</feature>
<keyword evidence="9 10" id="KW-0472">Membrane</keyword>
<feature type="domain" description="Protein export membrane protein SecD/SecF C-terminal" evidence="11">
    <location>
        <begin position="118"/>
        <end position="284"/>
    </location>
</feature>
<gene>
    <name evidence="13" type="ORF">FRZ44_45860</name>
</gene>
<dbReference type="InterPro" id="IPR048631">
    <property type="entry name" value="SecD_1st"/>
</dbReference>
<evidence type="ECO:0000256" key="9">
    <source>
        <dbReference type="ARBA" id="ARBA00023136"/>
    </source>
</evidence>
<evidence type="ECO:0000313" key="14">
    <source>
        <dbReference type="Proteomes" id="UP000326202"/>
    </source>
</evidence>
<feature type="transmembrane region" description="Helical" evidence="10">
    <location>
        <begin position="542"/>
        <end position="560"/>
    </location>
</feature>
<evidence type="ECO:0000313" key="13">
    <source>
        <dbReference type="EMBL" id="QEX19273.1"/>
    </source>
</evidence>
<keyword evidence="8" id="KW-0811">Translocation</keyword>
<dbReference type="InterPro" id="IPR022813">
    <property type="entry name" value="SecD/SecF_arch_bac"/>
</dbReference>
<evidence type="ECO:0000256" key="6">
    <source>
        <dbReference type="ARBA" id="ARBA00022927"/>
    </source>
</evidence>
<dbReference type="NCBIfam" id="TIGR00966">
    <property type="entry name" value="transloc_SecF"/>
    <property type="match status" value="1"/>
</dbReference>
<protein>
    <recommendedName>
        <fullName evidence="2">Protein translocase subunit SecF</fullName>
    </recommendedName>
</protein>
<feature type="transmembrane region" description="Helical" evidence="10">
    <location>
        <begin position="435"/>
        <end position="456"/>
    </location>
</feature>
<dbReference type="InterPro" id="IPR005665">
    <property type="entry name" value="SecF_bac"/>
</dbReference>
<dbReference type="AlphaFoldDB" id="A0A5J6MPH2"/>
<organism evidence="13 14">
    <name type="scientific">Hypericibacter terrae</name>
    <dbReference type="NCBI Taxonomy" id="2602015"/>
    <lineage>
        <taxon>Bacteria</taxon>
        <taxon>Pseudomonadati</taxon>
        <taxon>Pseudomonadota</taxon>
        <taxon>Alphaproteobacteria</taxon>
        <taxon>Rhodospirillales</taxon>
        <taxon>Dongiaceae</taxon>
        <taxon>Hypericibacter</taxon>
    </lineage>
</organism>
<dbReference type="EMBL" id="CP042906">
    <property type="protein sequence ID" value="QEX19273.1"/>
    <property type="molecule type" value="Genomic_DNA"/>
</dbReference>
<keyword evidence="7 10" id="KW-1133">Transmembrane helix</keyword>
<dbReference type="InterPro" id="IPR022645">
    <property type="entry name" value="SecD/SecF_bac"/>
</dbReference>
<feature type="transmembrane region" description="Helical" evidence="10">
    <location>
        <begin position="323"/>
        <end position="343"/>
    </location>
</feature>
<dbReference type="Pfam" id="PF02355">
    <property type="entry name" value="SecD_SecF_C"/>
    <property type="match status" value="2"/>
</dbReference>
<comment type="subcellular location">
    <subcellularLocation>
        <location evidence="1">Cell membrane</location>
        <topology evidence="1">Multi-pass membrane protein</topology>
    </subcellularLocation>
</comment>
<dbReference type="PRINTS" id="PR01755">
    <property type="entry name" value="SECFTRNLCASE"/>
</dbReference>
<dbReference type="RefSeq" id="WP_151179355.1">
    <property type="nucleotide sequence ID" value="NZ_CP042906.1"/>
</dbReference>